<evidence type="ECO:0000313" key="1">
    <source>
        <dbReference type="EMBL" id="ALO49109.1"/>
    </source>
</evidence>
<dbReference type="KEGG" id="peo:AS203_08420"/>
<dbReference type="AlphaFoldDB" id="A0A0S2KLJ7"/>
<dbReference type="OrthoDB" id="1072793at2"/>
<evidence type="ECO:0000313" key="2">
    <source>
        <dbReference type="Proteomes" id="UP000056252"/>
    </source>
</evidence>
<protein>
    <submittedName>
        <fullName evidence="1">Uncharacterized protein</fullName>
    </submittedName>
</protein>
<dbReference type="RefSeq" id="WP_007411867.1">
    <property type="nucleotide sequence ID" value="NZ_CP013195.1"/>
</dbReference>
<accession>A0A0S2KLJ7</accession>
<reference evidence="2" key="1">
    <citation type="submission" date="2015-11" db="EMBL/GenBank/DDBJ databases">
        <authorList>
            <person name="Holder M.E."/>
            <person name="Ajami N.J."/>
            <person name="Petrosino J.F."/>
        </authorList>
    </citation>
    <scope>NUCLEOTIDE SEQUENCE [LARGE SCALE GENOMIC DNA]</scope>
    <source>
        <strain evidence="2">F0113</strain>
    </source>
</reference>
<sequence length="133" mass="14986">MKRYKFIIKLSDGNEIQATSVGNSRDEAVERLLALPQTTEFIGSAQVIDAILVGEEAVRPVPADRFVLQRATNPGWWVVGDPEGMFVIKFKEHDFNGTRKITYLKDTPSGASAEARVLREIPEWLQLYHSEVL</sequence>
<dbReference type="STRING" id="76123.AS203_08420"/>
<organism evidence="1 2">
    <name type="scientific">Hoylesella enoeca</name>
    <dbReference type="NCBI Taxonomy" id="76123"/>
    <lineage>
        <taxon>Bacteria</taxon>
        <taxon>Pseudomonadati</taxon>
        <taxon>Bacteroidota</taxon>
        <taxon>Bacteroidia</taxon>
        <taxon>Bacteroidales</taxon>
        <taxon>Prevotellaceae</taxon>
        <taxon>Hoylesella</taxon>
    </lineage>
</organism>
<dbReference type="Proteomes" id="UP000056252">
    <property type="component" value="Chromosome"/>
</dbReference>
<gene>
    <name evidence="1" type="ORF">AS203_08420</name>
</gene>
<proteinExistence type="predicted"/>
<keyword evidence="2" id="KW-1185">Reference proteome</keyword>
<dbReference type="EMBL" id="CP013195">
    <property type="protein sequence ID" value="ALO49109.1"/>
    <property type="molecule type" value="Genomic_DNA"/>
</dbReference>
<name>A0A0S2KLJ7_9BACT</name>